<name>A0ABR4J5V3_9EURO</name>
<evidence type="ECO:0000313" key="2">
    <source>
        <dbReference type="Proteomes" id="UP001610335"/>
    </source>
</evidence>
<gene>
    <name evidence="1" type="ORF">BDW59DRAFT_137791</name>
</gene>
<dbReference type="SUPFAM" id="SSF52047">
    <property type="entry name" value="RNI-like"/>
    <property type="match status" value="1"/>
</dbReference>
<keyword evidence="2" id="KW-1185">Reference proteome</keyword>
<dbReference type="Proteomes" id="UP001610335">
    <property type="component" value="Unassembled WGS sequence"/>
</dbReference>
<dbReference type="InterPro" id="IPR050715">
    <property type="entry name" value="LRR-SigEffector_domain"/>
</dbReference>
<protein>
    <recommendedName>
        <fullName evidence="3">F-box domain-containing protein</fullName>
    </recommendedName>
</protein>
<sequence>MALPSELLFLVLDNLGEEKDYNSLFQCALVSRGYAQHALAVLYRIYDTSPLRGGGTEDEQFRARRQVLTPTTSKGFQSSTLKKWTTLWRSIVLSTLGGTYLPYCDFIRYLDLDDLGNLLSSGPSAKDEFFTPELLEFLSHEFVSEGNKRRRSPRTLPDSDWTKVKLGSAIVQRNSLIRGMSCNVSPTTLNEWIAVLPQLQRLSVWTGDVLSQRTGEIIHKHCPDFQELRIYIWPDTVDKKVETDAEELFNALRPNSLDYFEVLSFSVLGPRSIKALGTQKASLTELRLTSLNINTIRELPSLSTMPKLETLALTDSVPTAWAGQFYQTVDQVADWIRSCKNLKRLELRRFLDDAELLSQVLTDDTIHLSTISFAGYNLLRPGRFPDALGSHQSLQTLYLRGEGSPAPEDNTRLIDSLSKLTDLTDLELKDVSDWFSMDNVMNLTPFLPHLERLWISGETFDDSIWPAFLCLPMLKSLSIYAPSNFTATEVIEFLLQLGPGNKGLNLSILNAVSPTDISDDAQGMIQEVLDERLQGSFDFGLAQEEFSDEDSDIELSD</sequence>
<dbReference type="InterPro" id="IPR032675">
    <property type="entry name" value="LRR_dom_sf"/>
</dbReference>
<dbReference type="PANTHER" id="PTHR45752:SF195">
    <property type="entry name" value="LEUCINE-RICH REPEAT (LRR) FAMILY PROTEIN-RELATED"/>
    <property type="match status" value="1"/>
</dbReference>
<dbReference type="PANTHER" id="PTHR45752">
    <property type="entry name" value="LEUCINE-RICH REPEAT-CONTAINING"/>
    <property type="match status" value="1"/>
</dbReference>
<dbReference type="EMBL" id="JBFXLS010000002">
    <property type="protein sequence ID" value="KAL2834403.1"/>
    <property type="molecule type" value="Genomic_DNA"/>
</dbReference>
<dbReference type="Gene3D" id="3.80.10.10">
    <property type="entry name" value="Ribonuclease Inhibitor"/>
    <property type="match status" value="2"/>
</dbReference>
<reference evidence="1 2" key="1">
    <citation type="submission" date="2024-07" db="EMBL/GenBank/DDBJ databases">
        <title>Section-level genome sequencing and comparative genomics of Aspergillus sections Usti and Cavernicolus.</title>
        <authorList>
            <consortium name="Lawrence Berkeley National Laboratory"/>
            <person name="Nybo J.L."/>
            <person name="Vesth T.C."/>
            <person name="Theobald S."/>
            <person name="Frisvad J.C."/>
            <person name="Larsen T.O."/>
            <person name="Kjaerboelling I."/>
            <person name="Rothschild-Mancinelli K."/>
            <person name="Lyhne E.K."/>
            <person name="Kogle M.E."/>
            <person name="Barry K."/>
            <person name="Clum A."/>
            <person name="Na H."/>
            <person name="Ledsgaard L."/>
            <person name="Lin J."/>
            <person name="Lipzen A."/>
            <person name="Kuo A."/>
            <person name="Riley R."/>
            <person name="Mondo S."/>
            <person name="LaButti K."/>
            <person name="Haridas S."/>
            <person name="Pangalinan J."/>
            <person name="Salamov A.A."/>
            <person name="Simmons B.A."/>
            <person name="Magnuson J.K."/>
            <person name="Chen J."/>
            <person name="Drula E."/>
            <person name="Henrissat B."/>
            <person name="Wiebenga A."/>
            <person name="Lubbers R.J."/>
            <person name="Gomes A.C."/>
            <person name="Makela M.R."/>
            <person name="Stajich J."/>
            <person name="Grigoriev I.V."/>
            <person name="Mortensen U.H."/>
            <person name="De vries R.P."/>
            <person name="Baker S.E."/>
            <person name="Andersen M.R."/>
        </authorList>
    </citation>
    <scope>NUCLEOTIDE SEQUENCE [LARGE SCALE GENOMIC DNA]</scope>
    <source>
        <strain evidence="1 2">CBS 600.67</strain>
    </source>
</reference>
<evidence type="ECO:0000313" key="1">
    <source>
        <dbReference type="EMBL" id="KAL2834403.1"/>
    </source>
</evidence>
<organism evidence="1 2">
    <name type="scientific">Aspergillus cavernicola</name>
    <dbReference type="NCBI Taxonomy" id="176166"/>
    <lineage>
        <taxon>Eukaryota</taxon>
        <taxon>Fungi</taxon>
        <taxon>Dikarya</taxon>
        <taxon>Ascomycota</taxon>
        <taxon>Pezizomycotina</taxon>
        <taxon>Eurotiomycetes</taxon>
        <taxon>Eurotiomycetidae</taxon>
        <taxon>Eurotiales</taxon>
        <taxon>Aspergillaceae</taxon>
        <taxon>Aspergillus</taxon>
        <taxon>Aspergillus subgen. Nidulantes</taxon>
    </lineage>
</organism>
<evidence type="ECO:0008006" key="3">
    <source>
        <dbReference type="Google" id="ProtNLM"/>
    </source>
</evidence>
<comment type="caution">
    <text evidence="1">The sequence shown here is derived from an EMBL/GenBank/DDBJ whole genome shotgun (WGS) entry which is preliminary data.</text>
</comment>
<accession>A0ABR4J5V3</accession>
<proteinExistence type="predicted"/>